<feature type="compositionally biased region" description="Polar residues" evidence="6">
    <location>
        <begin position="268"/>
        <end position="284"/>
    </location>
</feature>
<dbReference type="Pfam" id="PF00270">
    <property type="entry name" value="DEAD"/>
    <property type="match status" value="1"/>
</dbReference>
<dbReference type="SMART" id="SM00487">
    <property type="entry name" value="DEXDc"/>
    <property type="match status" value="1"/>
</dbReference>
<evidence type="ECO:0000256" key="6">
    <source>
        <dbReference type="SAM" id="MobiDB-lite"/>
    </source>
</evidence>
<dbReference type="Gene3D" id="3.40.50.300">
    <property type="entry name" value="P-loop containing nucleotide triphosphate hydrolases"/>
    <property type="match status" value="2"/>
</dbReference>
<dbReference type="GO" id="GO:0043138">
    <property type="term" value="F:3'-5' DNA helicase activity"/>
    <property type="evidence" value="ECO:0007669"/>
    <property type="project" value="UniProtKB-EC"/>
</dbReference>
<reference evidence="9 10" key="1">
    <citation type="journal article" date="2018" name="Evol. Lett.">
        <title>Horizontal gene cluster transfer increased hallucinogenic mushroom diversity.</title>
        <authorList>
            <person name="Reynolds H.T."/>
            <person name="Vijayakumar V."/>
            <person name="Gluck-Thaler E."/>
            <person name="Korotkin H.B."/>
            <person name="Matheny P.B."/>
            <person name="Slot J.C."/>
        </authorList>
    </citation>
    <scope>NUCLEOTIDE SEQUENCE [LARGE SCALE GENOMIC DNA]</scope>
    <source>
        <strain evidence="9 10">2629</strain>
    </source>
</reference>
<dbReference type="EMBL" id="NHTK01000420">
    <property type="protein sequence ID" value="PPR07569.1"/>
    <property type="molecule type" value="Genomic_DNA"/>
</dbReference>
<dbReference type="GO" id="GO:0005524">
    <property type="term" value="F:ATP binding"/>
    <property type="evidence" value="ECO:0007669"/>
    <property type="project" value="UniProtKB-KW"/>
</dbReference>
<keyword evidence="3" id="KW-0067">ATP-binding</keyword>
<dbReference type="OrthoDB" id="2799352at2759"/>
<dbReference type="PANTHER" id="PTHR13710">
    <property type="entry name" value="DNA HELICASE RECQ FAMILY MEMBER"/>
    <property type="match status" value="1"/>
</dbReference>
<evidence type="ECO:0000256" key="3">
    <source>
        <dbReference type="ARBA" id="ARBA00022840"/>
    </source>
</evidence>
<dbReference type="PANTHER" id="PTHR13710:SF154">
    <property type="entry name" value="RECQ HELICASE, PUTATIVE (AFU_ORTHOLOGUE AFUA_6G14720)-RELATED"/>
    <property type="match status" value="1"/>
</dbReference>
<feature type="domain" description="Helicase C-terminal" evidence="8">
    <location>
        <begin position="1410"/>
        <end position="1548"/>
    </location>
</feature>
<keyword evidence="2" id="KW-0547">Nucleotide-binding</keyword>
<dbReference type="Pfam" id="PF00271">
    <property type="entry name" value="Helicase_C"/>
    <property type="match status" value="1"/>
</dbReference>
<feature type="compositionally biased region" description="Polar residues" evidence="6">
    <location>
        <begin position="162"/>
        <end position="175"/>
    </location>
</feature>
<dbReference type="GO" id="GO:0005694">
    <property type="term" value="C:chromosome"/>
    <property type="evidence" value="ECO:0007669"/>
    <property type="project" value="TreeGrafter"/>
</dbReference>
<keyword evidence="10" id="KW-1185">Reference proteome</keyword>
<evidence type="ECO:0000256" key="1">
    <source>
        <dbReference type="ARBA" id="ARBA00005446"/>
    </source>
</evidence>
<dbReference type="PROSITE" id="PS51194">
    <property type="entry name" value="HELICASE_CTER"/>
    <property type="match status" value="1"/>
</dbReference>
<dbReference type="GO" id="GO:0009378">
    <property type="term" value="F:four-way junction helicase activity"/>
    <property type="evidence" value="ECO:0007669"/>
    <property type="project" value="TreeGrafter"/>
</dbReference>
<comment type="caution">
    <text evidence="9">The sequence shown here is derived from an EMBL/GenBank/DDBJ whole genome shotgun (WGS) entry which is preliminary data.</text>
</comment>
<dbReference type="SMART" id="SM00490">
    <property type="entry name" value="HELICc"/>
    <property type="match status" value="1"/>
</dbReference>
<protein>
    <recommendedName>
        <fullName evidence="5">DNA 3'-5' helicase</fullName>
        <ecNumber evidence="5">5.6.2.4</ecNumber>
    </recommendedName>
</protein>
<evidence type="ECO:0000256" key="2">
    <source>
        <dbReference type="ARBA" id="ARBA00022741"/>
    </source>
</evidence>
<evidence type="ECO:0000259" key="7">
    <source>
        <dbReference type="PROSITE" id="PS51192"/>
    </source>
</evidence>
<evidence type="ECO:0000313" key="9">
    <source>
        <dbReference type="EMBL" id="PPR07569.1"/>
    </source>
</evidence>
<organism evidence="9 10">
    <name type="scientific">Panaeolus cyanescens</name>
    <dbReference type="NCBI Taxonomy" id="181874"/>
    <lineage>
        <taxon>Eukaryota</taxon>
        <taxon>Fungi</taxon>
        <taxon>Dikarya</taxon>
        <taxon>Basidiomycota</taxon>
        <taxon>Agaricomycotina</taxon>
        <taxon>Agaricomycetes</taxon>
        <taxon>Agaricomycetidae</taxon>
        <taxon>Agaricales</taxon>
        <taxon>Agaricineae</taxon>
        <taxon>Galeropsidaceae</taxon>
        <taxon>Panaeolus</taxon>
    </lineage>
</organism>
<evidence type="ECO:0000259" key="8">
    <source>
        <dbReference type="PROSITE" id="PS51194"/>
    </source>
</evidence>
<dbReference type="InterPro" id="IPR014001">
    <property type="entry name" value="Helicase_ATP-bd"/>
</dbReference>
<sequence>MIDHEQFSSTAGIKAASPASFLNLFILFSYPHLHGSLKSYKPNLFKNANNLKVHLINRHYKKYRVQNPDDNDVLGTMTRDSPTHPIKCFHKDCNLTHHDIRGFIKHWPVHGYAKVQVVTEDFPKVSATKDAIQAKPKYQYVAECPPLPLGTASDSMDGGYPQSLSTPESNPVHDTSVSLDGGYPQSTITVKPPTPPILSNVNNQSTGLLMLHPASTTRSLDVDNGLPYPIVGDDSLMAVEYAPKPNHLSPDRHSLDPLVLRGHPYKRPTQQSPVNPVSVQTQNPEPSPPDSATPTLEKHQLDLLRRNGWGLDMFRRLVICMPCGTAFQPGSHRHRHDMEFETFQTLTSLLKTLPLHTSNETVDCPPCQSAPIPLIKVIPAYACNHCSYVSRVEKTLDNHTGPNHPETKGTVRHHACFAQTIFHYRPRYFEVKKDSGVSSSNGSSFMDAFTREVAPNLDSLKPVPQPEGNEVSQLLRNTHWHAHLAPFTKTSSDVKYLRSLMYPSEEKKPAWFKALDSNVKKYLTDIRAEAINSSFMVRCCLNEYPVTSQTPTAWSLLLNDSTLNHYGNLLRHFILTILLCANNEPPAYTLPLTQQQRSTAETLRKSLATCPEPSTEALTLIHELAKMMFYPLPPPVPGVAHSKWDQVLERLVALAALKEDGSFKAAHEVTQMFAILQYLIRGTVFYEALNQYRSNGTTLLSCVQNEAAVAIVAGIDSPFNAVISYQRVASQLAYASTLPPTTVVSEDGYTVTYCGKLFNVHSWRAGLSKLYTNTSTLINELLRHQTYGLSIPEHVEDDWTSTLRGYSWVNNHPFVQTSRPLLRAMLSDPNCQLAKFDAEGHLVWNHGLVISLLNTITTVVKNLALLTLYTSGQPARISEFIDHKFANSDKPRTIFRHGTDLWFVTRRLKTENIQRRESFVPIKCPPKVTSLWDLYLLLIKPFEIDLVYIAHGEEAALLHKEFVWVSHGQRMQVEKFRELFPQFMSEYCGCDVNVKAYRQIAVQLSRVFLGLHEEYDPEDVDDIYAAQRGHSHSMAVARYGIEAGRLSMLSSDDLLRFGRASESWWTVCDVHPSAPACLPVHTRNQILSSVAGSSVENPQSSVDTAHLLINLKSLFVAEFQRVQHTLKDEILSSMTSALTVSAANVNSHSTTTGKALQGIQSFKPFSPPSHPFSNHLDLAHYTQEPHLRERDLKLLRTFFASTEVTFKSKHQALAVELSISNCYSFVAVLPTGSGKSLTYLLPAVADRDQGVFTIVVVPNKSLLRSQEENARKSGLNTTIWRAHVEGILPPDIQLVFMAVESITALTFKSFWATHSSRIARLVVDEAHQILSAQDYRTSFNKIRDLALLAVPKVFLTASLPRQWEKDFLSDTNMLPTTTFVRASSNQLHISYSVFHYDSNTTSRSKLLSRLIPHIATNVLADNQQGIIFVTSHGDAKKFGTILECPYTYSEMPMIERDLNEDKWIQGKARWIVATNVLIHGIDLSTIGAVVFLGNPYGLLNIYQGAGRGGRDGRRSWAFMLNDNKTLQIKPRKGDTDVECIRESEELIKEYKCRRVVLSRTLDGEVKTCADLKDCHACDFCSPDLPLWSDMNQIIESSNRVPPPPVVHHLPVQQANVASDFPQQQPPADEFDAIHAAYDETLDLAGLSSDDIQFSLPATRRSRPGTSIAQTSSPNPSSQPSNPPSSTPFSSTSNALYPTPNSSFGPRGVKRTVHTMMEQQHAENIRRQKYDKMEVLRAFDQFIKGKCVVCWLAGAGFRAKDHSCNACSGQEPVIRPFRNPLKACWDFKKAMQLTKYQYCFYCGLPQKEYILDGHEVFKKGVSMLKCSFEDLHAHLLFHIRGAPFIWLQAQDAFPTLKMAILQAGGERKFTWMAFAQWCELEEDRSVAFYNGLELIIWGLPIIQARIEQYSFSKPEN</sequence>
<dbReference type="EC" id="5.6.2.4" evidence="5"/>
<comment type="similarity">
    <text evidence="1">Belongs to the helicase family. RecQ subfamily.</text>
</comment>
<dbReference type="PROSITE" id="PS51192">
    <property type="entry name" value="HELICASE_ATP_BIND_1"/>
    <property type="match status" value="1"/>
</dbReference>
<dbReference type="InterPro" id="IPR011545">
    <property type="entry name" value="DEAD/DEAH_box_helicase_dom"/>
</dbReference>
<feature type="region of interest" description="Disordered" evidence="6">
    <location>
        <begin position="1656"/>
        <end position="1707"/>
    </location>
</feature>
<dbReference type="SUPFAM" id="SSF52540">
    <property type="entry name" value="P-loop containing nucleoside triphosphate hydrolases"/>
    <property type="match status" value="1"/>
</dbReference>
<feature type="compositionally biased region" description="Low complexity" evidence="6">
    <location>
        <begin position="1670"/>
        <end position="1679"/>
    </location>
</feature>
<dbReference type="STRING" id="181874.A0A409YX54"/>
<evidence type="ECO:0000256" key="4">
    <source>
        <dbReference type="ARBA" id="ARBA00034617"/>
    </source>
</evidence>
<dbReference type="GO" id="GO:0003676">
    <property type="term" value="F:nucleic acid binding"/>
    <property type="evidence" value="ECO:0007669"/>
    <property type="project" value="InterPro"/>
</dbReference>
<gene>
    <name evidence="9" type="ORF">CVT24_008784</name>
</gene>
<dbReference type="FunCoup" id="A0A409YX54">
    <property type="interactions" value="107"/>
</dbReference>
<feature type="domain" description="Helicase ATP-binding" evidence="7">
    <location>
        <begin position="1216"/>
        <end position="1377"/>
    </location>
</feature>
<proteinExistence type="inferred from homology"/>
<dbReference type="InterPro" id="IPR001650">
    <property type="entry name" value="Helicase_C-like"/>
</dbReference>
<dbReference type="Proteomes" id="UP000284842">
    <property type="component" value="Unassembled WGS sequence"/>
</dbReference>
<evidence type="ECO:0000313" key="10">
    <source>
        <dbReference type="Proteomes" id="UP000284842"/>
    </source>
</evidence>
<evidence type="ECO:0000256" key="5">
    <source>
        <dbReference type="ARBA" id="ARBA00034808"/>
    </source>
</evidence>
<comment type="catalytic activity">
    <reaction evidence="4">
        <text>Couples ATP hydrolysis with the unwinding of duplex DNA by translocating in the 3'-5' direction.</text>
        <dbReference type="EC" id="5.6.2.4"/>
    </reaction>
</comment>
<dbReference type="InterPro" id="IPR022698">
    <property type="entry name" value="OrsD"/>
</dbReference>
<name>A0A409YX54_9AGAR</name>
<dbReference type="GO" id="GO:0005737">
    <property type="term" value="C:cytoplasm"/>
    <property type="evidence" value="ECO:0007669"/>
    <property type="project" value="TreeGrafter"/>
</dbReference>
<feature type="region of interest" description="Disordered" evidence="6">
    <location>
        <begin position="243"/>
        <end position="296"/>
    </location>
</feature>
<dbReference type="GO" id="GO:0000724">
    <property type="term" value="P:double-strand break repair via homologous recombination"/>
    <property type="evidence" value="ECO:0007669"/>
    <property type="project" value="TreeGrafter"/>
</dbReference>
<accession>A0A409YX54</accession>
<feature type="region of interest" description="Disordered" evidence="6">
    <location>
        <begin position="152"/>
        <end position="175"/>
    </location>
</feature>
<dbReference type="Pfam" id="PF12013">
    <property type="entry name" value="OrsD"/>
    <property type="match status" value="1"/>
</dbReference>
<dbReference type="InterPro" id="IPR027417">
    <property type="entry name" value="P-loop_NTPase"/>
</dbReference>
<dbReference type="InParanoid" id="A0A409YX54"/>
<feature type="compositionally biased region" description="Polar residues" evidence="6">
    <location>
        <begin position="1694"/>
        <end position="1703"/>
    </location>
</feature>